<accession>A0A2T8ILQ4</accession>
<feature type="region of interest" description="Disordered" evidence="1">
    <location>
        <begin position="52"/>
        <end position="75"/>
    </location>
</feature>
<protein>
    <submittedName>
        <fullName evidence="2">Uncharacterized protein</fullName>
    </submittedName>
</protein>
<dbReference type="Gramene" id="PVH38556">
    <property type="protein sequence ID" value="PVH38556"/>
    <property type="gene ID" value="PAHAL_5G287900"/>
</dbReference>
<name>A0A2T8ILQ4_9POAL</name>
<evidence type="ECO:0000313" key="2">
    <source>
        <dbReference type="EMBL" id="PVH38556.1"/>
    </source>
</evidence>
<evidence type="ECO:0000256" key="1">
    <source>
        <dbReference type="SAM" id="MobiDB-lite"/>
    </source>
</evidence>
<proteinExistence type="predicted"/>
<feature type="compositionally biased region" description="Basic residues" evidence="1">
    <location>
        <begin position="1"/>
        <end position="12"/>
    </location>
</feature>
<feature type="region of interest" description="Disordered" evidence="1">
    <location>
        <begin position="1"/>
        <end position="29"/>
    </location>
</feature>
<dbReference type="Proteomes" id="UP000243499">
    <property type="component" value="Chromosome 5"/>
</dbReference>
<feature type="compositionally biased region" description="Low complexity" evidence="1">
    <location>
        <begin position="55"/>
        <end position="65"/>
    </location>
</feature>
<feature type="compositionally biased region" description="Low complexity" evidence="1">
    <location>
        <begin position="13"/>
        <end position="29"/>
    </location>
</feature>
<reference evidence="2" key="1">
    <citation type="submission" date="2018-04" db="EMBL/GenBank/DDBJ databases">
        <title>WGS assembly of Panicum hallii.</title>
        <authorList>
            <person name="Lovell J."/>
            <person name="Jenkins J."/>
            <person name="Lowry D."/>
            <person name="Mamidi S."/>
            <person name="Sreedasyam A."/>
            <person name="Weng X."/>
            <person name="Barry K."/>
            <person name="Bonette J."/>
            <person name="Campitelli B."/>
            <person name="Daum C."/>
            <person name="Gordon S."/>
            <person name="Gould B."/>
            <person name="Lipzen A."/>
            <person name="Macqueen A."/>
            <person name="Palacio-Mejia J."/>
            <person name="Plott C."/>
            <person name="Shakirov E."/>
            <person name="Shu S."/>
            <person name="Yoshinaga Y."/>
            <person name="Zane M."/>
            <person name="Rokhsar D."/>
            <person name="Grimwood J."/>
            <person name="Schmutz J."/>
            <person name="Juenger T."/>
        </authorList>
    </citation>
    <scope>NUCLEOTIDE SEQUENCE [LARGE SCALE GENOMIC DNA]</scope>
    <source>
        <strain evidence="2">FIL2</strain>
    </source>
</reference>
<organism evidence="2">
    <name type="scientific">Panicum hallii</name>
    <dbReference type="NCBI Taxonomy" id="206008"/>
    <lineage>
        <taxon>Eukaryota</taxon>
        <taxon>Viridiplantae</taxon>
        <taxon>Streptophyta</taxon>
        <taxon>Embryophyta</taxon>
        <taxon>Tracheophyta</taxon>
        <taxon>Spermatophyta</taxon>
        <taxon>Magnoliopsida</taxon>
        <taxon>Liliopsida</taxon>
        <taxon>Poales</taxon>
        <taxon>Poaceae</taxon>
        <taxon>PACMAD clade</taxon>
        <taxon>Panicoideae</taxon>
        <taxon>Panicodae</taxon>
        <taxon>Paniceae</taxon>
        <taxon>Panicinae</taxon>
        <taxon>Panicum</taxon>
        <taxon>Panicum sect. Panicum</taxon>
    </lineage>
</organism>
<dbReference type="AlphaFoldDB" id="A0A2T8ILQ4"/>
<dbReference type="EMBL" id="CM008050">
    <property type="protein sequence ID" value="PVH38556.1"/>
    <property type="molecule type" value="Genomic_DNA"/>
</dbReference>
<sequence length="75" mass="8591">MKPLRKSRRMVRSPRTMMTPPSSSDQLPLWSSSARMHLPRQRSLCGFSLILQNRPPSGSEPLTLLPPEPKLRRGR</sequence>
<gene>
    <name evidence="2" type="ORF">PAHAL_5G287900</name>
</gene>